<comment type="subcellular location">
    <subcellularLocation>
        <location evidence="1">Membrane</location>
        <topology evidence="1">Single-pass membrane protein</topology>
    </subcellularLocation>
</comment>
<sequence length="177" mass="19363">MKKNKQGFTLIELLTVIAIIGILAGIIIPSVGAVRKSAKKAKTQSMFSQWASAIELFRQDYGYYPLAADGSYDLSTSGNQTKFIQVLEGTETGADRLNKKNVRYYSFPGDAFAIPDDDSSGLVDAFENPSIFMAVDNDQDGVIDAADVDISSDDVRRGVIFYSKANEDLDAPEIKSW</sequence>
<dbReference type="InterPro" id="IPR012902">
    <property type="entry name" value="N_methyl_site"/>
</dbReference>
<dbReference type="AlphaFoldDB" id="A0A7X1B1J9"/>
<evidence type="ECO:0000313" key="7">
    <source>
        <dbReference type="EMBL" id="MBC2603923.1"/>
    </source>
</evidence>
<protein>
    <submittedName>
        <fullName evidence="7">Prepilin-type N-terminal cleavage/methylation domain-containing protein</fullName>
    </submittedName>
</protein>
<dbReference type="GO" id="GO:0015627">
    <property type="term" value="C:type II protein secretion system complex"/>
    <property type="evidence" value="ECO:0007669"/>
    <property type="project" value="InterPro"/>
</dbReference>
<dbReference type="GO" id="GO:0015628">
    <property type="term" value="P:protein secretion by the type II secretion system"/>
    <property type="evidence" value="ECO:0007669"/>
    <property type="project" value="InterPro"/>
</dbReference>
<keyword evidence="5 6" id="KW-0472">Membrane</keyword>
<dbReference type="PANTHER" id="PTHR30093:SF44">
    <property type="entry name" value="TYPE II SECRETION SYSTEM CORE PROTEIN G"/>
    <property type="match status" value="1"/>
</dbReference>
<keyword evidence="2" id="KW-0488">Methylation</keyword>
<proteinExistence type="predicted"/>
<accession>A0A7X1B1J9</accession>
<gene>
    <name evidence="7" type="ORF">H5P30_19255</name>
</gene>
<dbReference type="EMBL" id="JACHVA010000136">
    <property type="protein sequence ID" value="MBC2603923.1"/>
    <property type="molecule type" value="Genomic_DNA"/>
</dbReference>
<dbReference type="PROSITE" id="PS00409">
    <property type="entry name" value="PROKAR_NTER_METHYL"/>
    <property type="match status" value="1"/>
</dbReference>
<dbReference type="InterPro" id="IPR018247">
    <property type="entry name" value="EF_Hand_1_Ca_BS"/>
</dbReference>
<dbReference type="SUPFAM" id="SSF54523">
    <property type="entry name" value="Pili subunits"/>
    <property type="match status" value="1"/>
</dbReference>
<keyword evidence="4 6" id="KW-1133">Transmembrane helix</keyword>
<dbReference type="InterPro" id="IPR000983">
    <property type="entry name" value="Bac_GSPG_pilin"/>
</dbReference>
<organism evidence="7 8">
    <name type="scientific">Puniceicoccus vermicola</name>
    <dbReference type="NCBI Taxonomy" id="388746"/>
    <lineage>
        <taxon>Bacteria</taxon>
        <taxon>Pseudomonadati</taxon>
        <taxon>Verrucomicrobiota</taxon>
        <taxon>Opitutia</taxon>
        <taxon>Puniceicoccales</taxon>
        <taxon>Puniceicoccaceae</taxon>
        <taxon>Puniceicoccus</taxon>
    </lineage>
</organism>
<keyword evidence="3 6" id="KW-0812">Transmembrane</keyword>
<evidence type="ECO:0000256" key="2">
    <source>
        <dbReference type="ARBA" id="ARBA00022481"/>
    </source>
</evidence>
<dbReference type="Proteomes" id="UP000525652">
    <property type="component" value="Unassembled WGS sequence"/>
</dbReference>
<evidence type="ECO:0000256" key="4">
    <source>
        <dbReference type="ARBA" id="ARBA00022989"/>
    </source>
</evidence>
<keyword evidence="8" id="KW-1185">Reference proteome</keyword>
<dbReference type="Pfam" id="PF07963">
    <property type="entry name" value="N_methyl"/>
    <property type="match status" value="1"/>
</dbReference>
<evidence type="ECO:0000256" key="1">
    <source>
        <dbReference type="ARBA" id="ARBA00004167"/>
    </source>
</evidence>
<evidence type="ECO:0000256" key="6">
    <source>
        <dbReference type="SAM" id="Phobius"/>
    </source>
</evidence>
<dbReference type="Gene3D" id="3.30.700.10">
    <property type="entry name" value="Glycoprotein, Type 4 Pilin"/>
    <property type="match status" value="1"/>
</dbReference>
<comment type="caution">
    <text evidence="7">The sequence shown here is derived from an EMBL/GenBank/DDBJ whole genome shotgun (WGS) entry which is preliminary data.</text>
</comment>
<dbReference type="PANTHER" id="PTHR30093">
    <property type="entry name" value="GENERAL SECRETION PATHWAY PROTEIN G"/>
    <property type="match status" value="1"/>
</dbReference>
<dbReference type="PRINTS" id="PR00813">
    <property type="entry name" value="BCTERIALGSPG"/>
</dbReference>
<evidence type="ECO:0000256" key="3">
    <source>
        <dbReference type="ARBA" id="ARBA00022692"/>
    </source>
</evidence>
<evidence type="ECO:0000313" key="8">
    <source>
        <dbReference type="Proteomes" id="UP000525652"/>
    </source>
</evidence>
<evidence type="ECO:0000256" key="5">
    <source>
        <dbReference type="ARBA" id="ARBA00023136"/>
    </source>
</evidence>
<feature type="transmembrane region" description="Helical" evidence="6">
    <location>
        <begin position="13"/>
        <end position="34"/>
    </location>
</feature>
<reference evidence="7 8" key="1">
    <citation type="submission" date="2020-07" db="EMBL/GenBank/DDBJ databases">
        <authorList>
            <person name="Feng X."/>
        </authorList>
    </citation>
    <scope>NUCLEOTIDE SEQUENCE [LARGE SCALE GENOMIC DNA]</scope>
    <source>
        <strain evidence="7 8">JCM14086</strain>
    </source>
</reference>
<dbReference type="InterPro" id="IPR045584">
    <property type="entry name" value="Pilin-like"/>
</dbReference>
<dbReference type="NCBIfam" id="TIGR02532">
    <property type="entry name" value="IV_pilin_GFxxxE"/>
    <property type="match status" value="1"/>
</dbReference>
<dbReference type="PROSITE" id="PS00018">
    <property type="entry name" value="EF_HAND_1"/>
    <property type="match status" value="1"/>
</dbReference>
<name>A0A7X1B1J9_9BACT</name>
<dbReference type="GO" id="GO:0016020">
    <property type="term" value="C:membrane"/>
    <property type="evidence" value="ECO:0007669"/>
    <property type="project" value="UniProtKB-SubCell"/>
</dbReference>
<dbReference type="RefSeq" id="WP_185694541.1">
    <property type="nucleotide sequence ID" value="NZ_JACHVA010000136.1"/>
</dbReference>